<gene>
    <name evidence="2" type="ORF">CB0940_09208</name>
    <name evidence="3" type="ORF">RHO25_011152</name>
</gene>
<dbReference type="Proteomes" id="UP000230605">
    <property type="component" value="Chromosome 7"/>
</dbReference>
<accession>A0A2G5HGX8</accession>
<reference evidence="2 4" key="1">
    <citation type="submission" date="2015-10" db="EMBL/GenBank/DDBJ databases">
        <title>The cercosporin biosynthetic gene cluster was horizontally transferred to several fungal lineages and shown to be expanded in Cercospora beticola based on microsynteny with recipient genomes.</title>
        <authorList>
            <person name="De Jonge R."/>
            <person name="Ebert M.K."/>
            <person name="Suttle J.C."/>
            <person name="Jurick Ii W.M."/>
            <person name="Secor G.A."/>
            <person name="Thomma B.P."/>
            <person name="Van De Peer Y."/>
            <person name="Bolton M.D."/>
        </authorList>
    </citation>
    <scope>NUCLEOTIDE SEQUENCE [LARGE SCALE GENOMIC DNA]</scope>
    <source>
        <strain evidence="2 4">09-40</strain>
    </source>
</reference>
<name>A0A2G5HGX8_CERBT</name>
<dbReference type="AlphaFoldDB" id="A0A2G5HGX8"/>
<dbReference type="EMBL" id="LKMD01000106">
    <property type="protein sequence ID" value="PIA91745.1"/>
    <property type="molecule type" value="Genomic_DNA"/>
</dbReference>
<organism evidence="2 4">
    <name type="scientific">Cercospora beticola</name>
    <name type="common">Sugarbeet leaf spot fungus</name>
    <dbReference type="NCBI Taxonomy" id="122368"/>
    <lineage>
        <taxon>Eukaryota</taxon>
        <taxon>Fungi</taxon>
        <taxon>Dikarya</taxon>
        <taxon>Ascomycota</taxon>
        <taxon>Pezizomycotina</taxon>
        <taxon>Dothideomycetes</taxon>
        <taxon>Dothideomycetidae</taxon>
        <taxon>Mycosphaerellales</taxon>
        <taxon>Mycosphaerellaceae</taxon>
        <taxon>Cercospora</taxon>
    </lineage>
</organism>
<dbReference type="OrthoDB" id="1896086at2759"/>
<evidence type="ECO:0000256" key="1">
    <source>
        <dbReference type="SAM" id="SignalP"/>
    </source>
</evidence>
<proteinExistence type="predicted"/>
<evidence type="ECO:0000313" key="3">
    <source>
        <dbReference type="EMBL" id="WPB06495.1"/>
    </source>
</evidence>
<feature type="signal peptide" evidence="1">
    <location>
        <begin position="1"/>
        <end position="18"/>
    </location>
</feature>
<evidence type="ECO:0000313" key="2">
    <source>
        <dbReference type="EMBL" id="PIA91745.1"/>
    </source>
</evidence>
<reference evidence="3 5" key="2">
    <citation type="submission" date="2023-09" db="EMBL/GenBank/DDBJ databases">
        <title>Complete-Gapless Cercospora beticola genome.</title>
        <authorList>
            <person name="Wyatt N.A."/>
            <person name="Spanner R.E."/>
            <person name="Bolton M.D."/>
        </authorList>
    </citation>
    <scope>NUCLEOTIDE SEQUENCE [LARGE SCALE GENOMIC DNA]</scope>
    <source>
        <strain evidence="3">Cb09-40</strain>
    </source>
</reference>
<keyword evidence="1" id="KW-0732">Signal</keyword>
<protein>
    <submittedName>
        <fullName evidence="2">Uncharacterized protein</fullName>
    </submittedName>
</protein>
<dbReference type="EMBL" id="CP134190">
    <property type="protein sequence ID" value="WPB06495.1"/>
    <property type="molecule type" value="Genomic_DNA"/>
</dbReference>
<evidence type="ECO:0000313" key="5">
    <source>
        <dbReference type="Proteomes" id="UP001302367"/>
    </source>
</evidence>
<keyword evidence="5" id="KW-1185">Reference proteome</keyword>
<dbReference type="Proteomes" id="UP001302367">
    <property type="component" value="Chromosome 7"/>
</dbReference>
<feature type="chain" id="PRO_5013841693" evidence="1">
    <location>
        <begin position="19"/>
        <end position="251"/>
    </location>
</feature>
<sequence>MLSKSFSIAILASTLASGSVIPAKPEAELLPRVDQPSNPWINENCFHPYEVPIGVKSDKCPKKNTIKDDGNGKYCSGNSPWSNSCQRYCEETLEWRYGEVYPFDNTRCGKGSACRLDQNMRVDVGQSTTFNIGITQAAFSAGASFTWTETKSTGNGIIRDKPEALIDSCGFWGFVPHIVKSCGMSAKSEVKSNPFNKWCAHRVDEYVCIESVFQTATGTASGDTVFVATDCTTGAPLPDDKQDPIYLKAQK</sequence>
<evidence type="ECO:0000313" key="4">
    <source>
        <dbReference type="Proteomes" id="UP000230605"/>
    </source>
</evidence>